<evidence type="ECO:0000256" key="1">
    <source>
        <dbReference type="ARBA" id="ARBA00023015"/>
    </source>
</evidence>
<dbReference type="PROSITE" id="PS51077">
    <property type="entry name" value="HTH_ICLR"/>
    <property type="match status" value="1"/>
</dbReference>
<dbReference type="EMBL" id="JBHLUH010000023">
    <property type="protein sequence ID" value="MFC0529046.1"/>
    <property type="molecule type" value="Genomic_DNA"/>
</dbReference>
<dbReference type="Gene3D" id="3.30.450.40">
    <property type="match status" value="1"/>
</dbReference>
<evidence type="ECO:0000256" key="4">
    <source>
        <dbReference type="SAM" id="MobiDB-lite"/>
    </source>
</evidence>
<feature type="region of interest" description="Disordered" evidence="4">
    <location>
        <begin position="1"/>
        <end position="22"/>
    </location>
</feature>
<dbReference type="RefSeq" id="WP_377251411.1">
    <property type="nucleotide sequence ID" value="NZ_JBHLUH010000023.1"/>
</dbReference>
<protein>
    <submittedName>
        <fullName evidence="7">IclR family transcriptional regulator</fullName>
    </submittedName>
</protein>
<accession>A0ABV6M2X1</accession>
<keyword evidence="3" id="KW-0804">Transcription</keyword>
<dbReference type="SUPFAM" id="SSF46785">
    <property type="entry name" value="Winged helix' DNA-binding domain"/>
    <property type="match status" value="1"/>
</dbReference>
<dbReference type="InterPro" id="IPR036388">
    <property type="entry name" value="WH-like_DNA-bd_sf"/>
</dbReference>
<dbReference type="InterPro" id="IPR050707">
    <property type="entry name" value="HTH_MetabolicPath_Reg"/>
</dbReference>
<dbReference type="InterPro" id="IPR005471">
    <property type="entry name" value="Tscrpt_reg_IclR_N"/>
</dbReference>
<sequence length="270" mass="28636">MHSADGEDHPSTLTGSGGADASSSVRSATRALHILEYVGAAGRGVRLAEIVNELDIPKTSAHSLIKSLVSINYLVPDQNRGYRLGLRVFELGTAVDITQALIEAGRPELLATSRATGCTCNLGILDGYHVFYVDKVQDSETRIQIVTRVGGRLPVHATAMGKVLLSGLTDHALDSWIGGMTFEPLALRTVTDPAILREQVIAARTNGFAVDDEESHPNVVCVAAPVVDAAGKVIAAVSVTGLRDSMVVDGDYPARRTVQEMGRRVSAALR</sequence>
<name>A0ABV6M2X1_9ACTN</name>
<reference evidence="7 8" key="1">
    <citation type="submission" date="2024-09" db="EMBL/GenBank/DDBJ databases">
        <authorList>
            <person name="Sun Q."/>
            <person name="Mori K."/>
        </authorList>
    </citation>
    <scope>NUCLEOTIDE SEQUENCE [LARGE SCALE GENOMIC DNA]</scope>
    <source>
        <strain evidence="7 8">TBRC 3947</strain>
    </source>
</reference>
<dbReference type="InterPro" id="IPR036390">
    <property type="entry name" value="WH_DNA-bd_sf"/>
</dbReference>
<gene>
    <name evidence="7" type="ORF">ACFFIA_15415</name>
</gene>
<dbReference type="SUPFAM" id="SSF55781">
    <property type="entry name" value="GAF domain-like"/>
    <property type="match status" value="1"/>
</dbReference>
<evidence type="ECO:0000313" key="8">
    <source>
        <dbReference type="Proteomes" id="UP001589867"/>
    </source>
</evidence>
<organism evidence="7 8">
    <name type="scientific">Phytohabitans kaempferiae</name>
    <dbReference type="NCBI Taxonomy" id="1620943"/>
    <lineage>
        <taxon>Bacteria</taxon>
        <taxon>Bacillati</taxon>
        <taxon>Actinomycetota</taxon>
        <taxon>Actinomycetes</taxon>
        <taxon>Micromonosporales</taxon>
        <taxon>Micromonosporaceae</taxon>
    </lineage>
</organism>
<proteinExistence type="predicted"/>
<dbReference type="Pfam" id="PF09339">
    <property type="entry name" value="HTH_IclR"/>
    <property type="match status" value="1"/>
</dbReference>
<dbReference type="SMART" id="SM00346">
    <property type="entry name" value="HTH_ICLR"/>
    <property type="match status" value="1"/>
</dbReference>
<dbReference type="Pfam" id="PF01614">
    <property type="entry name" value="IclR_C"/>
    <property type="match status" value="1"/>
</dbReference>
<evidence type="ECO:0000256" key="2">
    <source>
        <dbReference type="ARBA" id="ARBA00023125"/>
    </source>
</evidence>
<dbReference type="Proteomes" id="UP001589867">
    <property type="component" value="Unassembled WGS sequence"/>
</dbReference>
<keyword evidence="8" id="KW-1185">Reference proteome</keyword>
<evidence type="ECO:0000256" key="3">
    <source>
        <dbReference type="ARBA" id="ARBA00023163"/>
    </source>
</evidence>
<feature type="domain" description="IclR-ED" evidence="6">
    <location>
        <begin position="87"/>
        <end position="270"/>
    </location>
</feature>
<dbReference type="InterPro" id="IPR029016">
    <property type="entry name" value="GAF-like_dom_sf"/>
</dbReference>
<dbReference type="PROSITE" id="PS51078">
    <property type="entry name" value="ICLR_ED"/>
    <property type="match status" value="1"/>
</dbReference>
<evidence type="ECO:0000259" key="5">
    <source>
        <dbReference type="PROSITE" id="PS51077"/>
    </source>
</evidence>
<keyword evidence="1" id="KW-0805">Transcription regulation</keyword>
<feature type="domain" description="HTH iclR-type" evidence="5">
    <location>
        <begin position="25"/>
        <end position="86"/>
    </location>
</feature>
<dbReference type="Gene3D" id="1.10.10.10">
    <property type="entry name" value="Winged helix-like DNA-binding domain superfamily/Winged helix DNA-binding domain"/>
    <property type="match status" value="1"/>
</dbReference>
<keyword evidence="2" id="KW-0238">DNA-binding</keyword>
<evidence type="ECO:0000259" key="6">
    <source>
        <dbReference type="PROSITE" id="PS51078"/>
    </source>
</evidence>
<dbReference type="PANTHER" id="PTHR30136:SF24">
    <property type="entry name" value="HTH-TYPE TRANSCRIPTIONAL REPRESSOR ALLR"/>
    <property type="match status" value="1"/>
</dbReference>
<feature type="compositionally biased region" description="Basic and acidic residues" evidence="4">
    <location>
        <begin position="1"/>
        <end position="10"/>
    </location>
</feature>
<dbReference type="InterPro" id="IPR014757">
    <property type="entry name" value="Tscrpt_reg_IclR_C"/>
</dbReference>
<comment type="caution">
    <text evidence="7">The sequence shown here is derived from an EMBL/GenBank/DDBJ whole genome shotgun (WGS) entry which is preliminary data.</text>
</comment>
<dbReference type="PANTHER" id="PTHR30136">
    <property type="entry name" value="HELIX-TURN-HELIX TRANSCRIPTIONAL REGULATOR, ICLR FAMILY"/>
    <property type="match status" value="1"/>
</dbReference>
<evidence type="ECO:0000313" key="7">
    <source>
        <dbReference type="EMBL" id="MFC0529046.1"/>
    </source>
</evidence>